<protein>
    <submittedName>
        <fullName evidence="2">ThuA domain-containing protein</fullName>
    </submittedName>
</protein>
<dbReference type="PANTHER" id="PTHR40469:SF2">
    <property type="entry name" value="GALACTOSE-BINDING DOMAIN-LIKE SUPERFAMILY PROTEIN"/>
    <property type="match status" value="1"/>
</dbReference>
<evidence type="ECO:0000313" key="2">
    <source>
        <dbReference type="EMBL" id="MBW8687340.1"/>
    </source>
</evidence>
<dbReference type="EMBL" id="JAICCF010000004">
    <property type="protein sequence ID" value="MBW8687340.1"/>
    <property type="molecule type" value="Genomic_DNA"/>
</dbReference>
<organism evidence="2 3">
    <name type="scientific">Chitinophaga rhizophila</name>
    <dbReference type="NCBI Taxonomy" id="2866212"/>
    <lineage>
        <taxon>Bacteria</taxon>
        <taxon>Pseudomonadati</taxon>
        <taxon>Bacteroidota</taxon>
        <taxon>Chitinophagia</taxon>
        <taxon>Chitinophagales</taxon>
        <taxon>Chitinophagaceae</taxon>
        <taxon>Chitinophaga</taxon>
    </lineage>
</organism>
<dbReference type="Gene3D" id="3.40.50.880">
    <property type="match status" value="1"/>
</dbReference>
<reference evidence="2 3" key="1">
    <citation type="submission" date="2021-08" db="EMBL/GenBank/DDBJ databases">
        <title>The genome sequence of Chitinophaga sp. B61.</title>
        <authorList>
            <person name="Zhang X."/>
        </authorList>
    </citation>
    <scope>NUCLEOTIDE SEQUENCE [LARGE SCALE GENOMIC DNA]</scope>
    <source>
        <strain evidence="2 3">B61</strain>
    </source>
</reference>
<sequence>MYLYPLLKNTHLIFIFLICAFLQAHQPAKPRFRALALAEKGGHHLSYSKAARVWLNQLAADSNFTIDYIDNTDRIDSAFLSDYQLFIQLDYPPYGWTERAVKAFEQYINEGRGGWVGFHHATLLGEFDGYSIWPWFYAFMGQIRFKDYIPDFATGHVWVEDTVHPVMKGLPAVFTVQTEEWYTYDKSPRPQVKVLARVDEQSYNPPSDKIMGDHPVIWTNPAYKSRNIYIFMGHSPDLFQNKAYLQLFKNAIFWASGL</sequence>
<gene>
    <name evidence="2" type="ORF">K1Y79_23595</name>
</gene>
<feature type="domain" description="ThuA-like" evidence="1">
    <location>
        <begin position="34"/>
        <end position="255"/>
    </location>
</feature>
<dbReference type="Pfam" id="PF06283">
    <property type="entry name" value="ThuA"/>
    <property type="match status" value="1"/>
</dbReference>
<dbReference type="Proteomes" id="UP000812961">
    <property type="component" value="Unassembled WGS sequence"/>
</dbReference>
<evidence type="ECO:0000313" key="3">
    <source>
        <dbReference type="Proteomes" id="UP000812961"/>
    </source>
</evidence>
<dbReference type="InterPro" id="IPR029062">
    <property type="entry name" value="Class_I_gatase-like"/>
</dbReference>
<evidence type="ECO:0000259" key="1">
    <source>
        <dbReference type="Pfam" id="PF06283"/>
    </source>
</evidence>
<dbReference type="PANTHER" id="PTHR40469">
    <property type="entry name" value="SECRETED GLYCOSYL HYDROLASE"/>
    <property type="match status" value="1"/>
</dbReference>
<keyword evidence="3" id="KW-1185">Reference proteome</keyword>
<accession>A0ABS7GI16</accession>
<proteinExistence type="predicted"/>
<comment type="caution">
    <text evidence="2">The sequence shown here is derived from an EMBL/GenBank/DDBJ whole genome shotgun (WGS) entry which is preliminary data.</text>
</comment>
<dbReference type="InterPro" id="IPR029010">
    <property type="entry name" value="ThuA-like"/>
</dbReference>
<name>A0ABS7GI16_9BACT</name>
<dbReference type="SUPFAM" id="SSF52317">
    <property type="entry name" value="Class I glutamine amidotransferase-like"/>
    <property type="match status" value="1"/>
</dbReference>